<keyword evidence="3" id="KW-1185">Reference proteome</keyword>
<organism evidence="2 3">
    <name type="scientific">Mycena metata</name>
    <dbReference type="NCBI Taxonomy" id="1033252"/>
    <lineage>
        <taxon>Eukaryota</taxon>
        <taxon>Fungi</taxon>
        <taxon>Dikarya</taxon>
        <taxon>Basidiomycota</taxon>
        <taxon>Agaricomycotina</taxon>
        <taxon>Agaricomycetes</taxon>
        <taxon>Agaricomycetidae</taxon>
        <taxon>Agaricales</taxon>
        <taxon>Marasmiineae</taxon>
        <taxon>Mycenaceae</taxon>
        <taxon>Mycena</taxon>
    </lineage>
</organism>
<comment type="caution">
    <text evidence="2">The sequence shown here is derived from an EMBL/GenBank/DDBJ whole genome shotgun (WGS) entry which is preliminary data.</text>
</comment>
<dbReference type="SUPFAM" id="SSF52047">
    <property type="entry name" value="RNI-like"/>
    <property type="match status" value="1"/>
</dbReference>
<proteinExistence type="predicted"/>
<dbReference type="Proteomes" id="UP001215598">
    <property type="component" value="Unassembled WGS sequence"/>
</dbReference>
<accession>A0AAD7MIQ1</accession>
<protein>
    <recommendedName>
        <fullName evidence="4">F-box domain-containing protein</fullName>
    </recommendedName>
</protein>
<evidence type="ECO:0000313" key="3">
    <source>
        <dbReference type="Proteomes" id="UP001215598"/>
    </source>
</evidence>
<feature type="compositionally biased region" description="Acidic residues" evidence="1">
    <location>
        <begin position="446"/>
        <end position="457"/>
    </location>
</feature>
<dbReference type="AlphaFoldDB" id="A0AAD7MIQ1"/>
<dbReference type="EMBL" id="JARKIB010000254">
    <property type="protein sequence ID" value="KAJ7719312.1"/>
    <property type="molecule type" value="Genomic_DNA"/>
</dbReference>
<reference evidence="2" key="1">
    <citation type="submission" date="2023-03" db="EMBL/GenBank/DDBJ databases">
        <title>Massive genome expansion in bonnet fungi (Mycena s.s.) driven by repeated elements and novel gene families across ecological guilds.</title>
        <authorList>
            <consortium name="Lawrence Berkeley National Laboratory"/>
            <person name="Harder C.B."/>
            <person name="Miyauchi S."/>
            <person name="Viragh M."/>
            <person name="Kuo A."/>
            <person name="Thoen E."/>
            <person name="Andreopoulos B."/>
            <person name="Lu D."/>
            <person name="Skrede I."/>
            <person name="Drula E."/>
            <person name="Henrissat B."/>
            <person name="Morin E."/>
            <person name="Kohler A."/>
            <person name="Barry K."/>
            <person name="LaButti K."/>
            <person name="Morin E."/>
            <person name="Salamov A."/>
            <person name="Lipzen A."/>
            <person name="Mereny Z."/>
            <person name="Hegedus B."/>
            <person name="Baldrian P."/>
            <person name="Stursova M."/>
            <person name="Weitz H."/>
            <person name="Taylor A."/>
            <person name="Grigoriev I.V."/>
            <person name="Nagy L.G."/>
            <person name="Martin F."/>
            <person name="Kauserud H."/>
        </authorList>
    </citation>
    <scope>NUCLEOTIDE SEQUENCE</scope>
    <source>
        <strain evidence="2">CBHHK182m</strain>
    </source>
</reference>
<evidence type="ECO:0000313" key="2">
    <source>
        <dbReference type="EMBL" id="KAJ7719312.1"/>
    </source>
</evidence>
<name>A0AAD7MIQ1_9AGAR</name>
<sequence>MSIQLSSRKRRQSHSESLALEEPSAKRHASFRLFRTFQLGTSQPETMVPKKTITDLPPEIIEMVFEMVFPPYSLRARPRGYECGPTNYAWRKTLAGKMAIMSVCRAWSLSGRPFLYRDITILSRRGLDALWWTFHHNHDLSRLVRSLSFVFSAVPATIFSEDRSCRDMADILTLCPLVKRLDFLPDAGGYSLTEPLPIIPSTITSLTLGSHIGFAQMRFALMPQSCDRLQELCITLEDHPSKDFIESPMSFARLHTLQLTCSGSCEDCVPNILTAAWDMPQLKRVILRRPEYLLWDGDPFPEYTCFLKRHGLRLEYLEFPDCGPPEGQDFGSLLILCPVLQHLVLPASARIGEEYKFPTVRWLDVWCTREDDAVDPTPWPNVDAIRRLDPQLLKVILDLPRACDPRSRWEQQLVWPGLALLKVERDGISHLLQPDEAEKGRMSIDWNEDADDGEAVDVETLPDPWDEYNSSRSGESSDTECVVLEEEPTEPEPVLRPGLRRLLQVTMPKPVFARLERVLLDLVVPSVR</sequence>
<feature type="region of interest" description="Disordered" evidence="1">
    <location>
        <begin position="1"/>
        <end position="23"/>
    </location>
</feature>
<gene>
    <name evidence="2" type="ORF">B0H16DRAFT_1897251</name>
</gene>
<evidence type="ECO:0000256" key="1">
    <source>
        <dbReference type="SAM" id="MobiDB-lite"/>
    </source>
</evidence>
<feature type="region of interest" description="Disordered" evidence="1">
    <location>
        <begin position="442"/>
        <end position="481"/>
    </location>
</feature>
<evidence type="ECO:0008006" key="4">
    <source>
        <dbReference type="Google" id="ProtNLM"/>
    </source>
</evidence>